<sequence length="70" mass="8033">MTDYSKLLNRDITYDIFKSIFRHLRDKIVAARLDTLICTGFEENEQGGSTGILGTGREKEVVRALIMHKF</sequence>
<proteinExistence type="predicted"/>
<accession>A0A0G1CMA6</accession>
<dbReference type="EMBL" id="LCFD01000008">
    <property type="protein sequence ID" value="KKS86634.1"/>
    <property type="molecule type" value="Genomic_DNA"/>
</dbReference>
<evidence type="ECO:0000313" key="2">
    <source>
        <dbReference type="Proteomes" id="UP000034050"/>
    </source>
</evidence>
<evidence type="ECO:0000313" key="1">
    <source>
        <dbReference type="EMBL" id="KKS86634.1"/>
    </source>
</evidence>
<dbReference type="Proteomes" id="UP000034050">
    <property type="component" value="Unassembled WGS sequence"/>
</dbReference>
<comment type="caution">
    <text evidence="1">The sequence shown here is derived from an EMBL/GenBank/DDBJ whole genome shotgun (WGS) entry which is preliminary data.</text>
</comment>
<dbReference type="AlphaFoldDB" id="A0A0G1CMA6"/>
<gene>
    <name evidence="1" type="ORF">UV61_C0008G0087</name>
</gene>
<organism evidence="1 2">
    <name type="scientific">Candidatus Gottesmanbacteria bacterium GW2011_GWB1_43_11</name>
    <dbReference type="NCBI Taxonomy" id="1618446"/>
    <lineage>
        <taxon>Bacteria</taxon>
        <taxon>Candidatus Gottesmaniibacteriota</taxon>
    </lineage>
</organism>
<protein>
    <submittedName>
        <fullName evidence="1">Uncharacterized protein</fullName>
    </submittedName>
</protein>
<reference evidence="1 2" key="1">
    <citation type="journal article" date="2015" name="Nature">
        <title>rRNA introns, odd ribosomes, and small enigmatic genomes across a large radiation of phyla.</title>
        <authorList>
            <person name="Brown C.T."/>
            <person name="Hug L.A."/>
            <person name="Thomas B.C."/>
            <person name="Sharon I."/>
            <person name="Castelle C.J."/>
            <person name="Singh A."/>
            <person name="Wilkins M.J."/>
            <person name="Williams K.H."/>
            <person name="Banfield J.F."/>
        </authorList>
    </citation>
    <scope>NUCLEOTIDE SEQUENCE [LARGE SCALE GENOMIC DNA]</scope>
</reference>
<name>A0A0G1CMA6_9BACT</name>